<dbReference type="PANTHER" id="PTHR15729:SF10">
    <property type="entry name" value="GTPASE-ACTIVATING PROTEIN CDGAPR"/>
    <property type="match status" value="1"/>
</dbReference>
<proteinExistence type="predicted"/>
<dbReference type="Gene3D" id="3.30.1520.10">
    <property type="entry name" value="Phox-like domain"/>
    <property type="match status" value="1"/>
</dbReference>
<evidence type="ECO:0008006" key="4">
    <source>
        <dbReference type="Google" id="ProtNLM"/>
    </source>
</evidence>
<evidence type="ECO:0000313" key="3">
    <source>
        <dbReference type="Proteomes" id="UP000001593"/>
    </source>
</evidence>
<dbReference type="InterPro" id="IPR036871">
    <property type="entry name" value="PX_dom_sf"/>
</dbReference>
<dbReference type="GO" id="GO:0005096">
    <property type="term" value="F:GTPase activator activity"/>
    <property type="evidence" value="ECO:0007669"/>
    <property type="project" value="UniProtKB-KW"/>
</dbReference>
<evidence type="ECO:0000313" key="2">
    <source>
        <dbReference type="EMBL" id="EDO27696.1"/>
    </source>
</evidence>
<evidence type="ECO:0000256" key="1">
    <source>
        <dbReference type="ARBA" id="ARBA00022468"/>
    </source>
</evidence>
<dbReference type="PANTHER" id="PTHR15729">
    <property type="entry name" value="CDC42 GTPASE-ACTIVATING PROTEIN"/>
    <property type="match status" value="1"/>
</dbReference>
<dbReference type="EMBL" id="DS472740">
    <property type="protein sequence ID" value="EDO27696.1"/>
    <property type="molecule type" value="Genomic_DNA"/>
</dbReference>
<dbReference type="PhylomeDB" id="A7T8I9"/>
<sequence>MPHCHYDDVDLGTNIQVYVECRAKSWILRRTLENFSALDKQIHRCLFDRKFSRLKPLHETLNGDNQNRQSMEVRDMLQAYLLRLSEIADNVMNCGPVLNWFEIDNRGNHLLLTDESAINVPGIAAAHVIKRYHAQAADEISLEVGTLCFMLAA</sequence>
<dbReference type="InterPro" id="IPR051576">
    <property type="entry name" value="PX-Rho_GAP"/>
</dbReference>
<accession>A7T8I9</accession>
<keyword evidence="1" id="KW-0343">GTPase activation</keyword>
<organism evidence="2 3">
    <name type="scientific">Nematostella vectensis</name>
    <name type="common">Starlet sea anemone</name>
    <dbReference type="NCBI Taxonomy" id="45351"/>
    <lineage>
        <taxon>Eukaryota</taxon>
        <taxon>Metazoa</taxon>
        <taxon>Cnidaria</taxon>
        <taxon>Anthozoa</taxon>
        <taxon>Hexacorallia</taxon>
        <taxon>Actiniaria</taxon>
        <taxon>Edwardsiidae</taxon>
        <taxon>Nematostella</taxon>
    </lineage>
</organism>
<dbReference type="HOGENOM" id="CLU_1715410_0_0_1"/>
<dbReference type="Proteomes" id="UP000001593">
    <property type="component" value="Unassembled WGS sequence"/>
</dbReference>
<dbReference type="SUPFAM" id="SSF64268">
    <property type="entry name" value="PX domain"/>
    <property type="match status" value="1"/>
</dbReference>
<gene>
    <name evidence="2" type="ORF">NEMVEDRAFT_v1g223816</name>
</gene>
<dbReference type="GO" id="GO:0035091">
    <property type="term" value="F:phosphatidylinositol binding"/>
    <property type="evidence" value="ECO:0007669"/>
    <property type="project" value="InterPro"/>
</dbReference>
<dbReference type="InParanoid" id="A7T8I9"/>
<dbReference type="STRING" id="45351.A7T8I9"/>
<dbReference type="eggNOG" id="KOG1449">
    <property type="taxonomic scope" value="Eukaryota"/>
</dbReference>
<reference evidence="2 3" key="1">
    <citation type="journal article" date="2007" name="Science">
        <title>Sea anemone genome reveals ancestral eumetazoan gene repertoire and genomic organization.</title>
        <authorList>
            <person name="Putnam N.H."/>
            <person name="Srivastava M."/>
            <person name="Hellsten U."/>
            <person name="Dirks B."/>
            <person name="Chapman J."/>
            <person name="Salamov A."/>
            <person name="Terry A."/>
            <person name="Shapiro H."/>
            <person name="Lindquist E."/>
            <person name="Kapitonov V.V."/>
            <person name="Jurka J."/>
            <person name="Genikhovich G."/>
            <person name="Grigoriev I.V."/>
            <person name="Lucas S.M."/>
            <person name="Steele R.E."/>
            <person name="Finnerty J.R."/>
            <person name="Technau U."/>
            <person name="Martindale M.Q."/>
            <person name="Rokhsar D.S."/>
        </authorList>
    </citation>
    <scope>NUCLEOTIDE SEQUENCE [LARGE SCALE GENOMIC DNA]</scope>
    <source>
        <strain evidence="3">CH2 X CH6</strain>
    </source>
</reference>
<name>A7T8I9_NEMVE</name>
<dbReference type="AlphaFoldDB" id="A7T8I9"/>
<protein>
    <recommendedName>
        <fullName evidence="4">PX domain-containing protein</fullName>
    </recommendedName>
</protein>
<keyword evidence="3" id="KW-1185">Reference proteome</keyword>
<dbReference type="OMA" id="CEFDQQL"/>